<keyword evidence="3" id="KW-1185">Reference proteome</keyword>
<evidence type="ECO:0000259" key="1">
    <source>
        <dbReference type="PROSITE" id="PS51819"/>
    </source>
</evidence>
<dbReference type="SUPFAM" id="SSF54593">
    <property type="entry name" value="Glyoxalase/Bleomycin resistance protein/Dihydroxybiphenyl dioxygenase"/>
    <property type="match status" value="1"/>
</dbReference>
<dbReference type="InterPro" id="IPR029068">
    <property type="entry name" value="Glyas_Bleomycin-R_OHBP_Dase"/>
</dbReference>
<dbReference type="Pfam" id="PF00903">
    <property type="entry name" value="Glyoxalase"/>
    <property type="match status" value="1"/>
</dbReference>
<feature type="domain" description="VOC" evidence="1">
    <location>
        <begin position="20"/>
        <end position="141"/>
    </location>
</feature>
<dbReference type="AlphaFoldDB" id="A0A1H8VJA9"/>
<sequence length="159" mass="18454">MGNSFRGQCHRVYRLRIMDAVDHINLDVDNLVTCVTFYRETLDFDLLRPPEDFQGQHAMFEAGNTVVTLVETGRAENWDERGLSHPLDKAHRAFRTDRGRYEQLVADLDGQFPKQGPYDWDEFEGFYFLDPDGNLLEVITYDLPAPETDRSLLTHDDVE</sequence>
<evidence type="ECO:0000313" key="2">
    <source>
        <dbReference type="EMBL" id="SEP15384.1"/>
    </source>
</evidence>
<dbReference type="CDD" id="cd06587">
    <property type="entry name" value="VOC"/>
    <property type="match status" value="1"/>
</dbReference>
<dbReference type="GO" id="GO:0051213">
    <property type="term" value="F:dioxygenase activity"/>
    <property type="evidence" value="ECO:0007669"/>
    <property type="project" value="UniProtKB-KW"/>
</dbReference>
<organism evidence="2 3">
    <name type="scientific">Halogranum amylolyticum</name>
    <dbReference type="NCBI Taxonomy" id="660520"/>
    <lineage>
        <taxon>Archaea</taxon>
        <taxon>Methanobacteriati</taxon>
        <taxon>Methanobacteriota</taxon>
        <taxon>Stenosarchaea group</taxon>
        <taxon>Halobacteria</taxon>
        <taxon>Halobacteriales</taxon>
        <taxon>Haloferacaceae</taxon>
    </lineage>
</organism>
<proteinExistence type="predicted"/>
<accession>A0A1H8VJA9</accession>
<reference evidence="3" key="1">
    <citation type="submission" date="2016-10" db="EMBL/GenBank/DDBJ databases">
        <authorList>
            <person name="Varghese N."/>
            <person name="Submissions S."/>
        </authorList>
    </citation>
    <scope>NUCLEOTIDE SEQUENCE [LARGE SCALE GENOMIC DNA]</scope>
    <source>
        <strain evidence="3">CGMCC 1.10121</strain>
    </source>
</reference>
<dbReference type="InterPro" id="IPR037523">
    <property type="entry name" value="VOC_core"/>
</dbReference>
<gene>
    <name evidence="2" type="ORF">SAMN04487948_11726</name>
</gene>
<dbReference type="InterPro" id="IPR004360">
    <property type="entry name" value="Glyas_Fos-R_dOase_dom"/>
</dbReference>
<dbReference type="Gene3D" id="3.10.180.10">
    <property type="entry name" value="2,3-Dihydroxybiphenyl 1,2-Dioxygenase, domain 1"/>
    <property type="match status" value="1"/>
</dbReference>
<dbReference type="PROSITE" id="PS51819">
    <property type="entry name" value="VOC"/>
    <property type="match status" value="1"/>
</dbReference>
<dbReference type="Proteomes" id="UP000199126">
    <property type="component" value="Unassembled WGS sequence"/>
</dbReference>
<evidence type="ECO:0000313" key="3">
    <source>
        <dbReference type="Proteomes" id="UP000199126"/>
    </source>
</evidence>
<keyword evidence="2" id="KW-0560">Oxidoreductase</keyword>
<name>A0A1H8VJA9_9EURY</name>
<keyword evidence="2" id="KW-0223">Dioxygenase</keyword>
<protein>
    <submittedName>
        <fullName evidence="2">Glyoxalase/Bleomycin resistance protein/Dioxygenase superfamily protein</fullName>
    </submittedName>
</protein>
<dbReference type="EMBL" id="FODV01000017">
    <property type="protein sequence ID" value="SEP15384.1"/>
    <property type="molecule type" value="Genomic_DNA"/>
</dbReference>